<dbReference type="PANTHER" id="PTHR13182:SF8">
    <property type="entry name" value="CYTOPLASMIC 60S SUBUNIT BIOGENESIS FACTOR ZNF622"/>
    <property type="match status" value="1"/>
</dbReference>
<proteinExistence type="inferred from homology"/>
<dbReference type="GO" id="GO:0005737">
    <property type="term" value="C:cytoplasm"/>
    <property type="evidence" value="ECO:0007669"/>
    <property type="project" value="UniProtKB-SubCell"/>
</dbReference>
<sequence length="359" mass="41627">MSYTCTGCHVVFKEADLQREHYKTDWHRYNLKRKVADLPPVTAEGFQQRVLAQRAQAVEDEAAQNRTPYCEACKKRFGSDKSYVNHLNSHKHQENALLAAQREPSTKPAVSKTEVEEEEEEEEVEEVDSDEWEEFTDDPIPVNKCLFCSKESKNLDDNLIHMTKMHGFFVPDAEFVTDMEGLIGYLGAKVGQGHLCLWCGHKGRQFHSVEAVQKHMFDKGHGLMFHESEVLYEYDEFYDYSTSYPDQGDVDEEVKLDTLDSNGFQLVLPSGAVIGHRSLVRYYRQKLNPNPAPAPRPRRAVTNFMQYRALGWTSTSSKEIIERKARDMKFMRKVFSKHYMNLGIKANRLQQHYRPQVDF</sequence>
<dbReference type="InterPro" id="IPR003604">
    <property type="entry name" value="Matrin/U1-like-C_Znf_C2H2"/>
</dbReference>
<keyword evidence="3" id="KW-0690">Ribosome biogenesis</keyword>
<reference evidence="11" key="1">
    <citation type="submission" date="2021-04" db="EMBL/GenBank/DDBJ databases">
        <authorList>
            <person name="Cornetti L."/>
        </authorList>
    </citation>
    <scope>NUCLEOTIDE SEQUENCE</scope>
</reference>
<feature type="domain" description="C2H2-type" evidence="10">
    <location>
        <begin position="70"/>
        <end position="92"/>
    </location>
</feature>
<evidence type="ECO:0000313" key="11">
    <source>
        <dbReference type="EMBL" id="CAG4645531.1"/>
    </source>
</evidence>
<organism evidence="11">
    <name type="scientific">Lynceus sp. MCZ IZ 141354</name>
    <dbReference type="NCBI Taxonomy" id="1930659"/>
    <lineage>
        <taxon>Eukaryota</taxon>
        <taxon>Metazoa</taxon>
        <taxon>Ecdysozoa</taxon>
        <taxon>Arthropoda</taxon>
        <taxon>Crustacea</taxon>
        <taxon>Branchiopoda</taxon>
        <taxon>Diplostraca</taxon>
        <taxon>Laevicaudata</taxon>
        <taxon>Lynceidae</taxon>
        <taxon>Lynceus</taxon>
    </lineage>
</organism>
<comment type="subcellular location">
    <subcellularLocation>
        <location evidence="1">Cytoplasm</location>
    </subcellularLocation>
</comment>
<dbReference type="Pfam" id="PF12171">
    <property type="entry name" value="zf-C2H2_jaz"/>
    <property type="match status" value="1"/>
</dbReference>
<dbReference type="InterPro" id="IPR040025">
    <property type="entry name" value="Znf622/Rei1/Reh1"/>
</dbReference>
<evidence type="ECO:0000256" key="5">
    <source>
        <dbReference type="ARBA" id="ARBA00022737"/>
    </source>
</evidence>
<protein>
    <submittedName>
        <fullName evidence="11">EOG090X06E3</fullName>
    </submittedName>
</protein>
<evidence type="ECO:0000256" key="2">
    <source>
        <dbReference type="ARBA" id="ARBA00022490"/>
    </source>
</evidence>
<evidence type="ECO:0000256" key="1">
    <source>
        <dbReference type="ARBA" id="ARBA00004496"/>
    </source>
</evidence>
<dbReference type="GO" id="GO:0008270">
    <property type="term" value="F:zinc ion binding"/>
    <property type="evidence" value="ECO:0007669"/>
    <property type="project" value="UniProtKB-KW"/>
</dbReference>
<dbReference type="SMART" id="SM00451">
    <property type="entry name" value="ZnF_U1"/>
    <property type="match status" value="2"/>
</dbReference>
<keyword evidence="7" id="KW-0862">Zinc</keyword>
<dbReference type="SMART" id="SM00355">
    <property type="entry name" value="ZnF_C2H2"/>
    <property type="match status" value="4"/>
</dbReference>
<evidence type="ECO:0000256" key="4">
    <source>
        <dbReference type="ARBA" id="ARBA00022723"/>
    </source>
</evidence>
<evidence type="ECO:0000256" key="6">
    <source>
        <dbReference type="ARBA" id="ARBA00022771"/>
    </source>
</evidence>
<dbReference type="SUPFAM" id="SSF57667">
    <property type="entry name" value="beta-beta-alpha zinc fingers"/>
    <property type="match status" value="2"/>
</dbReference>
<keyword evidence="4" id="KW-0479">Metal-binding</keyword>
<dbReference type="GO" id="GO:0003676">
    <property type="term" value="F:nucleic acid binding"/>
    <property type="evidence" value="ECO:0007669"/>
    <property type="project" value="InterPro"/>
</dbReference>
<dbReference type="AlphaFoldDB" id="A0A9N6WT07"/>
<dbReference type="InterPro" id="IPR013087">
    <property type="entry name" value="Znf_C2H2_type"/>
</dbReference>
<dbReference type="EMBL" id="OC988876">
    <property type="protein sequence ID" value="CAG4645531.1"/>
    <property type="molecule type" value="Genomic_DNA"/>
</dbReference>
<name>A0A9N6WT07_9CRUS</name>
<comment type="similarity">
    <text evidence="8">Belongs to the REI1 family.</text>
</comment>
<dbReference type="InterPro" id="IPR041661">
    <property type="entry name" value="ZN622/Rei1/Reh1_Znf-C2H2"/>
</dbReference>
<feature type="region of interest" description="Disordered" evidence="9">
    <location>
        <begin position="100"/>
        <end position="121"/>
    </location>
</feature>
<dbReference type="PROSITE" id="PS00028">
    <property type="entry name" value="ZINC_FINGER_C2H2_1"/>
    <property type="match status" value="2"/>
</dbReference>
<gene>
    <name evidence="11" type="primary">EOG090X06E3</name>
</gene>
<dbReference type="InterPro" id="IPR022755">
    <property type="entry name" value="Znf_C2H2_jaz"/>
</dbReference>
<dbReference type="GO" id="GO:0030687">
    <property type="term" value="C:preribosome, large subunit precursor"/>
    <property type="evidence" value="ECO:0007669"/>
    <property type="project" value="TreeGrafter"/>
</dbReference>
<accession>A0A9N6WT07</accession>
<keyword evidence="2" id="KW-0963">Cytoplasm</keyword>
<evidence type="ECO:0000256" key="8">
    <source>
        <dbReference type="ARBA" id="ARBA00034126"/>
    </source>
</evidence>
<dbReference type="InterPro" id="IPR036236">
    <property type="entry name" value="Znf_C2H2_sf"/>
</dbReference>
<evidence type="ECO:0000256" key="9">
    <source>
        <dbReference type="SAM" id="MobiDB-lite"/>
    </source>
</evidence>
<keyword evidence="6" id="KW-0863">Zinc-finger</keyword>
<feature type="domain" description="C2H2-type" evidence="10">
    <location>
        <begin position="5"/>
        <end position="27"/>
    </location>
</feature>
<evidence type="ECO:0000256" key="3">
    <source>
        <dbReference type="ARBA" id="ARBA00022517"/>
    </source>
</evidence>
<dbReference type="PANTHER" id="PTHR13182">
    <property type="entry name" value="ZINC FINGER PROTEIN 622"/>
    <property type="match status" value="1"/>
</dbReference>
<keyword evidence="5" id="KW-0677">Repeat</keyword>
<dbReference type="Pfam" id="PF12756">
    <property type="entry name" value="zf-C2H2_2"/>
    <property type="match status" value="1"/>
</dbReference>
<dbReference type="Gene3D" id="3.30.160.60">
    <property type="entry name" value="Classic Zinc Finger"/>
    <property type="match status" value="1"/>
</dbReference>
<evidence type="ECO:0000259" key="10">
    <source>
        <dbReference type="PROSITE" id="PS00028"/>
    </source>
</evidence>
<dbReference type="GO" id="GO:0042273">
    <property type="term" value="P:ribosomal large subunit biogenesis"/>
    <property type="evidence" value="ECO:0007669"/>
    <property type="project" value="TreeGrafter"/>
</dbReference>
<evidence type="ECO:0000256" key="7">
    <source>
        <dbReference type="ARBA" id="ARBA00022833"/>
    </source>
</evidence>